<evidence type="ECO:0000256" key="1">
    <source>
        <dbReference type="ARBA" id="ARBA00000971"/>
    </source>
</evidence>
<reference evidence="9 10" key="1">
    <citation type="submission" date="2016-09" db="EMBL/GenBank/DDBJ databases">
        <title>Extensive genetic diversity and differential bi-allelic expression allows diatom success in the polar Southern Ocean.</title>
        <authorList>
            <consortium name="DOE Joint Genome Institute"/>
            <person name="Mock T."/>
            <person name="Otillar R.P."/>
            <person name="Strauss J."/>
            <person name="Dupont C."/>
            <person name="Frickenhaus S."/>
            <person name="Maumus F."/>
            <person name="Mcmullan M."/>
            <person name="Sanges R."/>
            <person name="Schmutz J."/>
            <person name="Toseland A."/>
            <person name="Valas R."/>
            <person name="Veluchamy A."/>
            <person name="Ward B.J."/>
            <person name="Allen A."/>
            <person name="Barry K."/>
            <person name="Falciatore A."/>
            <person name="Ferrante M."/>
            <person name="Fortunato A.E."/>
            <person name="Gloeckner G."/>
            <person name="Gruber A."/>
            <person name="Hipkin R."/>
            <person name="Janech M."/>
            <person name="Kroth P."/>
            <person name="Leese F."/>
            <person name="Lindquist E."/>
            <person name="Lyon B.R."/>
            <person name="Martin J."/>
            <person name="Mayer C."/>
            <person name="Parker M."/>
            <person name="Quesneville H."/>
            <person name="Raymond J."/>
            <person name="Uhlig C."/>
            <person name="Valentin K.U."/>
            <person name="Worden A.Z."/>
            <person name="Armbrust E.V."/>
            <person name="Bowler C."/>
            <person name="Green B."/>
            <person name="Moulton V."/>
            <person name="Van Oosterhout C."/>
            <person name="Grigoriev I."/>
        </authorList>
    </citation>
    <scope>NUCLEOTIDE SEQUENCE [LARGE SCALE GENOMIC DNA]</scope>
    <source>
        <strain evidence="9 10">CCMP1102</strain>
    </source>
</reference>
<dbReference type="InterPro" id="IPR011990">
    <property type="entry name" value="TPR-like_helical_dom_sf"/>
</dbReference>
<dbReference type="InterPro" id="IPR019734">
    <property type="entry name" value="TPR_rpt"/>
</dbReference>
<dbReference type="InterPro" id="IPR002130">
    <property type="entry name" value="Cyclophilin-type_PPIase_dom"/>
</dbReference>
<dbReference type="InterPro" id="IPR046357">
    <property type="entry name" value="PPIase_dom_sf"/>
</dbReference>
<dbReference type="GO" id="GO:0006457">
    <property type="term" value="P:protein folding"/>
    <property type="evidence" value="ECO:0007669"/>
    <property type="project" value="InterPro"/>
</dbReference>
<dbReference type="PANTHER" id="PTHR11071">
    <property type="entry name" value="PEPTIDYL-PROLYL CIS-TRANS ISOMERASE"/>
    <property type="match status" value="1"/>
</dbReference>
<dbReference type="PANTHER" id="PTHR11071:SF552">
    <property type="entry name" value="PEPTIDYL-PROLYL CIS-TRANS ISOMERASE CYP26-1"/>
    <property type="match status" value="1"/>
</dbReference>
<dbReference type="Gene3D" id="3.10.50.40">
    <property type="match status" value="1"/>
</dbReference>
<dbReference type="PRINTS" id="PR00153">
    <property type="entry name" value="CSAPPISMRASE"/>
</dbReference>
<evidence type="ECO:0000256" key="5">
    <source>
        <dbReference type="PROSITE-ProRule" id="PRU00277"/>
    </source>
</evidence>
<comment type="catalytic activity">
    <reaction evidence="1 5">
        <text>[protein]-peptidylproline (omega=180) = [protein]-peptidylproline (omega=0)</text>
        <dbReference type="Rhea" id="RHEA:16237"/>
        <dbReference type="Rhea" id="RHEA-COMP:10747"/>
        <dbReference type="Rhea" id="RHEA-COMP:10748"/>
        <dbReference type="ChEBI" id="CHEBI:83833"/>
        <dbReference type="ChEBI" id="CHEBI:83834"/>
        <dbReference type="EC" id="5.2.1.8"/>
    </reaction>
</comment>
<dbReference type="PROSITE" id="PS50059">
    <property type="entry name" value="FKBP_PPIASE"/>
    <property type="match status" value="1"/>
</dbReference>
<dbReference type="FunFam" id="2.40.100.10:FF:000022">
    <property type="entry name" value="Peptidyl-prolyl cis-trans isomerase CYP95"/>
    <property type="match status" value="1"/>
</dbReference>
<dbReference type="SMART" id="SM00028">
    <property type="entry name" value="TPR"/>
    <property type="match status" value="2"/>
</dbReference>
<dbReference type="EC" id="5.2.1.8" evidence="2 5"/>
<accession>A0A1E7F4C7</accession>
<dbReference type="FunFam" id="3.10.50.40:FF:000006">
    <property type="entry name" value="Peptidyl-prolyl cis-trans isomerase"/>
    <property type="match status" value="1"/>
</dbReference>
<dbReference type="KEGG" id="fcy:FRACYDRAFT_210825"/>
<keyword evidence="4 5" id="KW-0413">Isomerase</keyword>
<gene>
    <name evidence="9" type="ORF">FRACYDRAFT_210825</name>
</gene>
<dbReference type="InterPro" id="IPR020892">
    <property type="entry name" value="Cyclophilin-type_PPIase_CS"/>
</dbReference>
<dbReference type="FunCoup" id="A0A1E7F4C7">
    <property type="interactions" value="283"/>
</dbReference>
<proteinExistence type="predicted"/>
<sequence length="493" mass="54425">MSDDESFVDVSVAQDGGIKKKILTAAPEGALGPPPNGNEVEAHYTGTLVSDGSKFDSSRDRGKPFKFTLGIGQVIKGWDEGFASMKVGEKAMLKVRYDYAYGETGSPPTIPAKADLFFDVELLGFKEKPKQRYEMNTEERIVYATKLKTEGTELFKEKRFEEGAAKYEESALFVVEEGVTGNDVPEDERPLYVSCWSNAAMCYIKLKSWSDAIRATEHVLEIDSEKVSNVKALYRRGVARTHLGMYKEAKGDLMDAYKLDNKNKEVRKALAQLKEEVVKAKNKEKAAFGGMFGKVSMYDEKKGPPKVMVPNANGDNPHVFFEIKHGDEILGKVIMQLYADITPKTAENFRSLCTGEKGEGGMGKPLHYKGCGFHRVIKDFMIQGGDFTAGDGTGGESIYGEKFADENFIIKHTKAGQLSMANAGPGTNGSQFFITCKDTPHLDGKHVVFGHVVDGMDIIKQIENLPCGQNDKPEMDIIVEDCGEMPKEYKASK</sequence>
<dbReference type="SUPFAM" id="SSF54534">
    <property type="entry name" value="FKBP-like"/>
    <property type="match status" value="1"/>
</dbReference>
<keyword evidence="6" id="KW-0175">Coiled coil</keyword>
<dbReference type="GO" id="GO:0016018">
    <property type="term" value="F:cyclosporin A binding"/>
    <property type="evidence" value="ECO:0007669"/>
    <property type="project" value="TreeGrafter"/>
</dbReference>
<dbReference type="AlphaFoldDB" id="A0A1E7F4C7"/>
<evidence type="ECO:0000256" key="3">
    <source>
        <dbReference type="ARBA" id="ARBA00023110"/>
    </source>
</evidence>
<evidence type="ECO:0000256" key="6">
    <source>
        <dbReference type="SAM" id="Coils"/>
    </source>
</evidence>
<dbReference type="Proteomes" id="UP000095751">
    <property type="component" value="Unassembled WGS sequence"/>
</dbReference>
<evidence type="ECO:0000256" key="2">
    <source>
        <dbReference type="ARBA" id="ARBA00013194"/>
    </source>
</evidence>
<evidence type="ECO:0000313" key="9">
    <source>
        <dbReference type="EMBL" id="OEU12713.1"/>
    </source>
</evidence>
<dbReference type="EMBL" id="KV784364">
    <property type="protein sequence ID" value="OEU12713.1"/>
    <property type="molecule type" value="Genomic_DNA"/>
</dbReference>
<keyword evidence="10" id="KW-1185">Reference proteome</keyword>
<dbReference type="InterPro" id="IPR001179">
    <property type="entry name" value="PPIase_FKBP_dom"/>
</dbReference>
<dbReference type="InParanoid" id="A0A1E7F4C7"/>
<feature type="domain" description="PPIase FKBP-type" evidence="7">
    <location>
        <begin position="37"/>
        <end position="126"/>
    </location>
</feature>
<dbReference type="PROSITE" id="PS00170">
    <property type="entry name" value="CSA_PPIASE_1"/>
    <property type="match status" value="1"/>
</dbReference>
<protein>
    <recommendedName>
        <fullName evidence="2 5">peptidylprolyl isomerase</fullName>
        <ecNumber evidence="2 5">5.2.1.8</ecNumber>
    </recommendedName>
</protein>
<dbReference type="SUPFAM" id="SSF50891">
    <property type="entry name" value="Cyclophilin-like"/>
    <property type="match status" value="1"/>
</dbReference>
<dbReference type="Gene3D" id="1.25.40.10">
    <property type="entry name" value="Tetratricopeptide repeat domain"/>
    <property type="match status" value="1"/>
</dbReference>
<dbReference type="Pfam" id="PF00254">
    <property type="entry name" value="FKBP_C"/>
    <property type="match status" value="1"/>
</dbReference>
<organism evidence="9 10">
    <name type="scientific">Fragilariopsis cylindrus CCMP1102</name>
    <dbReference type="NCBI Taxonomy" id="635003"/>
    <lineage>
        <taxon>Eukaryota</taxon>
        <taxon>Sar</taxon>
        <taxon>Stramenopiles</taxon>
        <taxon>Ochrophyta</taxon>
        <taxon>Bacillariophyta</taxon>
        <taxon>Bacillariophyceae</taxon>
        <taxon>Bacillariophycidae</taxon>
        <taxon>Bacillariales</taxon>
        <taxon>Bacillariaceae</taxon>
        <taxon>Fragilariopsis</taxon>
    </lineage>
</organism>
<dbReference type="InterPro" id="IPR029000">
    <property type="entry name" value="Cyclophilin-like_dom_sf"/>
</dbReference>
<feature type="coiled-coil region" evidence="6">
    <location>
        <begin position="256"/>
        <end position="283"/>
    </location>
</feature>
<keyword evidence="3 5" id="KW-0697">Rotamase</keyword>
<evidence type="ECO:0000256" key="4">
    <source>
        <dbReference type="ARBA" id="ARBA00023235"/>
    </source>
</evidence>
<feature type="domain" description="PPIase cyclophilin-type" evidence="8">
    <location>
        <begin position="320"/>
        <end position="484"/>
    </location>
</feature>
<evidence type="ECO:0000313" key="10">
    <source>
        <dbReference type="Proteomes" id="UP000095751"/>
    </source>
</evidence>
<evidence type="ECO:0000259" key="7">
    <source>
        <dbReference type="PROSITE" id="PS50059"/>
    </source>
</evidence>
<name>A0A1E7F4C7_9STRA</name>
<dbReference type="GO" id="GO:0005737">
    <property type="term" value="C:cytoplasm"/>
    <property type="evidence" value="ECO:0007669"/>
    <property type="project" value="TreeGrafter"/>
</dbReference>
<dbReference type="GO" id="GO:0003755">
    <property type="term" value="F:peptidyl-prolyl cis-trans isomerase activity"/>
    <property type="evidence" value="ECO:0007669"/>
    <property type="project" value="UniProtKB-KW"/>
</dbReference>
<dbReference type="SUPFAM" id="SSF48452">
    <property type="entry name" value="TPR-like"/>
    <property type="match status" value="1"/>
</dbReference>
<evidence type="ECO:0000259" key="8">
    <source>
        <dbReference type="PROSITE" id="PS50072"/>
    </source>
</evidence>
<dbReference type="OrthoDB" id="1902587at2759"/>
<dbReference type="Gene3D" id="2.40.100.10">
    <property type="entry name" value="Cyclophilin-like"/>
    <property type="match status" value="1"/>
</dbReference>
<dbReference type="PROSITE" id="PS50072">
    <property type="entry name" value="CSA_PPIASE_2"/>
    <property type="match status" value="1"/>
</dbReference>
<dbReference type="Pfam" id="PF00160">
    <property type="entry name" value="Pro_isomerase"/>
    <property type="match status" value="1"/>
</dbReference>